<gene>
    <name evidence="1" type="ORF">H9L12_02645</name>
</gene>
<reference evidence="1 2" key="1">
    <citation type="submission" date="2020-08" db="EMBL/GenBank/DDBJ databases">
        <title>Genome sequence of Sphingomonas rhizophila KACC 19189T.</title>
        <authorList>
            <person name="Hyun D.-W."/>
            <person name="Bae J.-W."/>
        </authorList>
    </citation>
    <scope>NUCLEOTIDE SEQUENCE [LARGE SCALE GENOMIC DNA]</scope>
    <source>
        <strain evidence="1 2">KACC 19189</strain>
    </source>
</reference>
<evidence type="ECO:0000313" key="1">
    <source>
        <dbReference type="EMBL" id="QNN65516.1"/>
    </source>
</evidence>
<proteinExistence type="predicted"/>
<sequence length="130" mass="14315">MAADNLQGRWIIAAVNGRQVSGLWIELGGEGAATITHKAGRVYVASPQPPTRAFLGCNEWRPSGWTRNGDKLSLGTEMSTRTERGCDTAREALDEAAYAILRRTMTMELTPPARLRLINEFGTLDLVRDK</sequence>
<dbReference type="KEGG" id="srhi:H9L12_02645"/>
<dbReference type="RefSeq" id="WP_187542507.1">
    <property type="nucleotide sequence ID" value="NZ_CP060717.1"/>
</dbReference>
<evidence type="ECO:0008006" key="3">
    <source>
        <dbReference type="Google" id="ProtNLM"/>
    </source>
</evidence>
<accession>A0A7G9SCE1</accession>
<keyword evidence="2" id="KW-1185">Reference proteome</keyword>
<dbReference type="EMBL" id="CP060717">
    <property type="protein sequence ID" value="QNN65516.1"/>
    <property type="molecule type" value="Genomic_DNA"/>
</dbReference>
<protein>
    <recommendedName>
        <fullName evidence="3">META domain-containing protein</fullName>
    </recommendedName>
</protein>
<evidence type="ECO:0000313" key="2">
    <source>
        <dbReference type="Proteomes" id="UP000515955"/>
    </source>
</evidence>
<name>A0A7G9SCE1_9SPHN</name>
<dbReference type="Proteomes" id="UP000515955">
    <property type="component" value="Chromosome"/>
</dbReference>
<dbReference type="AlphaFoldDB" id="A0A7G9SCE1"/>
<organism evidence="1 2">
    <name type="scientific">Sphingomonas rhizophila</name>
    <dbReference type="NCBI Taxonomy" id="2071607"/>
    <lineage>
        <taxon>Bacteria</taxon>
        <taxon>Pseudomonadati</taxon>
        <taxon>Pseudomonadota</taxon>
        <taxon>Alphaproteobacteria</taxon>
        <taxon>Sphingomonadales</taxon>
        <taxon>Sphingomonadaceae</taxon>
        <taxon>Sphingomonas</taxon>
    </lineage>
</organism>